<evidence type="ECO:0000313" key="2">
    <source>
        <dbReference type="EMBL" id="PVE45078.1"/>
    </source>
</evidence>
<dbReference type="RefSeq" id="WP_107750923.1">
    <property type="nucleotide sequence ID" value="NZ_QBKF01000003.1"/>
</dbReference>
<name>A0A2T7UK79_9RHOB</name>
<evidence type="ECO:0008006" key="4">
    <source>
        <dbReference type="Google" id="ProtNLM"/>
    </source>
</evidence>
<comment type="caution">
    <text evidence="2">The sequence shown here is derived from an EMBL/GenBank/DDBJ whole genome shotgun (WGS) entry which is preliminary data.</text>
</comment>
<evidence type="ECO:0000256" key="1">
    <source>
        <dbReference type="SAM" id="Phobius"/>
    </source>
</evidence>
<dbReference type="AlphaFoldDB" id="A0A2T7UK79"/>
<accession>A0A2T7UK79</accession>
<keyword evidence="1" id="KW-1133">Transmembrane helix</keyword>
<protein>
    <recommendedName>
        <fullName evidence="4">Antibiotic biosynthesis monooxygenase</fullName>
    </recommendedName>
</protein>
<organism evidence="2 3">
    <name type="scientific">Pararhodobacter aggregans</name>
    <dbReference type="NCBI Taxonomy" id="404875"/>
    <lineage>
        <taxon>Bacteria</taxon>
        <taxon>Pseudomonadati</taxon>
        <taxon>Pseudomonadota</taxon>
        <taxon>Alphaproteobacteria</taxon>
        <taxon>Rhodobacterales</taxon>
        <taxon>Paracoccaceae</taxon>
        <taxon>Pararhodobacter</taxon>
    </lineage>
</organism>
<proteinExistence type="predicted"/>
<keyword evidence="3" id="KW-1185">Reference proteome</keyword>
<feature type="transmembrane region" description="Helical" evidence="1">
    <location>
        <begin position="79"/>
        <end position="97"/>
    </location>
</feature>
<sequence length="139" mass="15082">MKPVPLLVPLANRDRVSAILFALNPAAVPARDWCQIGGHWLVLAEGVSGATLRQALAGLAEVQPDLTPAPRPVPFHKRWLIAFLAVFPALVLLVYGLDPLIGGLPRPVSLLVVALALTGINTAWTLPWLHRRFHRFLAG</sequence>
<feature type="transmembrane region" description="Helical" evidence="1">
    <location>
        <begin position="109"/>
        <end position="129"/>
    </location>
</feature>
<keyword evidence="1" id="KW-0812">Transmembrane</keyword>
<dbReference type="Proteomes" id="UP000244810">
    <property type="component" value="Unassembled WGS sequence"/>
</dbReference>
<dbReference type="EMBL" id="QDDR01000018">
    <property type="protein sequence ID" value="PVE45078.1"/>
    <property type="molecule type" value="Genomic_DNA"/>
</dbReference>
<keyword evidence="1" id="KW-0472">Membrane</keyword>
<evidence type="ECO:0000313" key="3">
    <source>
        <dbReference type="Proteomes" id="UP000244810"/>
    </source>
</evidence>
<reference evidence="2 3" key="1">
    <citation type="journal article" date="2011" name="Syst. Appl. Microbiol.">
        <title>Defluviimonas denitrificans gen. nov., sp. nov., and Pararhodobacter aggregans gen. nov., sp. nov., non-phototrophic Rhodobacteraceae from the biofilter of a marine aquaculture.</title>
        <authorList>
            <person name="Foesel B.U."/>
            <person name="Drake H.L."/>
            <person name="Schramm A."/>
        </authorList>
    </citation>
    <scope>NUCLEOTIDE SEQUENCE [LARGE SCALE GENOMIC DNA]</scope>
    <source>
        <strain evidence="2 3">D1-19</strain>
    </source>
</reference>
<gene>
    <name evidence="2" type="ORF">DDE23_23190</name>
</gene>